<proteinExistence type="predicted"/>
<dbReference type="EMBL" id="CP068047">
    <property type="protein sequence ID" value="QQR34723.1"/>
    <property type="molecule type" value="Genomic_DNA"/>
</dbReference>
<name>A0ABX7BT41_9HYPH</name>
<keyword evidence="3" id="KW-1185">Reference proteome</keyword>
<organism evidence="2 3">
    <name type="scientific">Devosia oryziradicis</name>
    <dbReference type="NCBI Taxonomy" id="2801335"/>
    <lineage>
        <taxon>Bacteria</taxon>
        <taxon>Pseudomonadati</taxon>
        <taxon>Pseudomonadota</taxon>
        <taxon>Alphaproteobacteria</taxon>
        <taxon>Hyphomicrobiales</taxon>
        <taxon>Devosiaceae</taxon>
        <taxon>Devosia</taxon>
    </lineage>
</organism>
<evidence type="ECO:0000313" key="3">
    <source>
        <dbReference type="Proteomes" id="UP000595460"/>
    </source>
</evidence>
<evidence type="ECO:0000256" key="1">
    <source>
        <dbReference type="SAM" id="SignalP"/>
    </source>
</evidence>
<feature type="chain" id="PRO_5045619517" evidence="1">
    <location>
        <begin position="22"/>
        <end position="182"/>
    </location>
</feature>
<accession>A0ABX7BT41</accession>
<dbReference type="Proteomes" id="UP000595460">
    <property type="component" value="Chromosome"/>
</dbReference>
<keyword evidence="1" id="KW-0732">Signal</keyword>
<protein>
    <submittedName>
        <fullName evidence="2">Uncharacterized protein</fullName>
    </submittedName>
</protein>
<sequence length="182" mass="20017">MKRMIATGFAMLALTATPALAQEAQCFQNDQFLVIAQERLDDVGANFIIRPPAKGKIACVYEERDGDRLLGEPGDPLHYEGLAGRYLVLTRSTGPQGDLVIYDLDSDLFQPLLDVRAQDEVVIADDSVTFWQQQILGTPENCPEYAEHQGYGLGSMIYEERVLDLASVTVSTTGETRCAATQ</sequence>
<dbReference type="RefSeq" id="WP_201652940.1">
    <property type="nucleotide sequence ID" value="NZ_CP068047.1"/>
</dbReference>
<feature type="signal peptide" evidence="1">
    <location>
        <begin position="1"/>
        <end position="21"/>
    </location>
</feature>
<evidence type="ECO:0000313" key="2">
    <source>
        <dbReference type="EMBL" id="QQR34723.1"/>
    </source>
</evidence>
<reference evidence="2 3" key="1">
    <citation type="submission" date="2021-01" db="EMBL/GenBank/DDBJ databases">
        <title>Genome seq and assembly of Devosia sp. G19.</title>
        <authorList>
            <person name="Chhetri G."/>
        </authorList>
    </citation>
    <scope>NUCLEOTIDE SEQUENCE [LARGE SCALE GENOMIC DNA]</scope>
    <source>
        <strain evidence="2 3">G19</strain>
    </source>
</reference>
<gene>
    <name evidence="2" type="ORF">JI749_10015</name>
</gene>